<comment type="caution">
    <text evidence="3">The sequence shown here is derived from an EMBL/GenBank/DDBJ whole genome shotgun (WGS) entry which is preliminary data.</text>
</comment>
<reference evidence="4" key="1">
    <citation type="submission" date="2016-09" db="EMBL/GenBank/DDBJ databases">
        <authorList>
            <person name="Wan X."/>
            <person name="Hou S."/>
        </authorList>
    </citation>
    <scope>NUCLEOTIDE SEQUENCE [LARGE SCALE GENOMIC DNA]</scope>
    <source>
        <strain evidence="4">KH87</strain>
    </source>
</reference>
<accession>A0A1E7Q812</accession>
<name>A0A1E7Q812_9GAMM</name>
<dbReference type="EMBL" id="MKEK01000001">
    <property type="protein sequence ID" value="OEY70241.1"/>
    <property type="molecule type" value="Genomic_DNA"/>
</dbReference>
<dbReference type="OrthoDB" id="9780793at2"/>
<dbReference type="PANTHER" id="PTHR38034:SF1">
    <property type="entry name" value="INNER MEMBRANE PROTEIN YPJD"/>
    <property type="match status" value="1"/>
</dbReference>
<evidence type="ECO:0000313" key="4">
    <source>
        <dbReference type="Proteomes" id="UP000242258"/>
    </source>
</evidence>
<dbReference type="GO" id="GO:0020037">
    <property type="term" value="F:heme binding"/>
    <property type="evidence" value="ECO:0007669"/>
    <property type="project" value="InterPro"/>
</dbReference>
<gene>
    <name evidence="3" type="ORF">BI198_12195</name>
</gene>
<proteinExistence type="predicted"/>
<dbReference type="GO" id="GO:0017004">
    <property type="term" value="P:cytochrome complex assembly"/>
    <property type="evidence" value="ECO:0007669"/>
    <property type="project" value="InterPro"/>
</dbReference>
<dbReference type="InterPro" id="IPR052372">
    <property type="entry name" value="YpjD/HemX"/>
</dbReference>
<dbReference type="Pfam" id="PF01578">
    <property type="entry name" value="Cytochrom_C_asm"/>
    <property type="match status" value="1"/>
</dbReference>
<dbReference type="PANTHER" id="PTHR38034">
    <property type="entry name" value="INNER MEMBRANE PROTEIN YPJD"/>
    <property type="match status" value="1"/>
</dbReference>
<feature type="transmembrane region" description="Helical" evidence="1">
    <location>
        <begin position="91"/>
        <end position="111"/>
    </location>
</feature>
<evidence type="ECO:0000259" key="2">
    <source>
        <dbReference type="Pfam" id="PF01578"/>
    </source>
</evidence>
<dbReference type="InterPro" id="IPR002541">
    <property type="entry name" value="Cyt_c_assembly"/>
</dbReference>
<dbReference type="RefSeq" id="WP_070049795.1">
    <property type="nucleotide sequence ID" value="NZ_CBCSDO010000008.1"/>
</dbReference>
<feature type="transmembrane region" description="Helical" evidence="1">
    <location>
        <begin position="242"/>
        <end position="260"/>
    </location>
</feature>
<feature type="transmembrane region" description="Helical" evidence="1">
    <location>
        <begin position="63"/>
        <end position="85"/>
    </location>
</feature>
<organism evidence="3 4">
    <name type="scientific">Rheinheimera salexigens</name>
    <dbReference type="NCBI Taxonomy" id="1628148"/>
    <lineage>
        <taxon>Bacteria</taxon>
        <taxon>Pseudomonadati</taxon>
        <taxon>Pseudomonadota</taxon>
        <taxon>Gammaproteobacteria</taxon>
        <taxon>Chromatiales</taxon>
        <taxon>Chromatiaceae</taxon>
        <taxon>Rheinheimera</taxon>
    </lineage>
</organism>
<protein>
    <recommendedName>
        <fullName evidence="2">Cytochrome c assembly protein domain-containing protein</fullName>
    </recommendedName>
</protein>
<feature type="transmembrane region" description="Helical" evidence="1">
    <location>
        <begin position="212"/>
        <end position="230"/>
    </location>
</feature>
<evidence type="ECO:0000256" key="1">
    <source>
        <dbReference type="SAM" id="Phobius"/>
    </source>
</evidence>
<dbReference type="AlphaFoldDB" id="A0A1E7Q812"/>
<keyword evidence="4" id="KW-1185">Reference proteome</keyword>
<keyword evidence="1" id="KW-0812">Transmembrane</keyword>
<keyword evidence="1" id="KW-0472">Membrane</keyword>
<sequence length="268" mass="29639">MSTVLLSAVALVAYLIATASVLLRIFHPAGPHFKTTFSAAIIGIVLHMLALTSLLFTGDGQNFSLLNVISLVCWLITVAITLIALRTPTILLLPVVYGFACLTQLATLIMPHGIQMQHFEQHISLLAHIFLAFIAYAVLIMAMLYSLQVSYISNKLKQKDFTAVSRHMPPLVYAEKLQFRLLLTGTILLGLALLTGALFMDNWLAKANLHKNVLSFIAFIIFALLCWGHARKGWRGRTANMLTISGSLLLTLAYFGSRFVREVLLDKL</sequence>
<dbReference type="STRING" id="1628148.BI198_12195"/>
<feature type="transmembrane region" description="Helical" evidence="1">
    <location>
        <begin position="177"/>
        <end position="200"/>
    </location>
</feature>
<evidence type="ECO:0000313" key="3">
    <source>
        <dbReference type="EMBL" id="OEY70241.1"/>
    </source>
</evidence>
<feature type="transmembrane region" description="Helical" evidence="1">
    <location>
        <begin position="123"/>
        <end position="147"/>
    </location>
</feature>
<feature type="transmembrane region" description="Helical" evidence="1">
    <location>
        <begin position="35"/>
        <end position="56"/>
    </location>
</feature>
<dbReference type="Proteomes" id="UP000242258">
    <property type="component" value="Unassembled WGS sequence"/>
</dbReference>
<dbReference type="GO" id="GO:0005886">
    <property type="term" value="C:plasma membrane"/>
    <property type="evidence" value="ECO:0007669"/>
    <property type="project" value="TreeGrafter"/>
</dbReference>
<keyword evidence="1" id="KW-1133">Transmembrane helix</keyword>
<feature type="domain" description="Cytochrome c assembly protein" evidence="2">
    <location>
        <begin position="42"/>
        <end position="264"/>
    </location>
</feature>